<dbReference type="InterPro" id="IPR033485">
    <property type="entry name" value="EMSY-LIKE_plant"/>
</dbReference>
<dbReference type="PROSITE" id="PS51138">
    <property type="entry name" value="ENT"/>
    <property type="match status" value="1"/>
</dbReference>
<sequence length="328" mass="37180">MEAQIHLLEQEAYTAVLRAFKAQFDAISWVPSRHATNQGFDAVPSPTFSVSRKKQKTFQSYHPSVGAPGNRSFNNRVLPGGISANESAEALNGRKVWTKWPEDNNFYEAIITHYNAAEGRHALVYDINAVNEMWEWISPEDIRWDGEENGVALNVGLGSGNGRNQSYIGRGRGPRIHQPRSEFVQPPTQQNGGGGVDRRTYSDDIELFSTDKLVKEVETVFESRNLDPFELDKPRKCSRNMNRRLLMPLQGLRILLRVKSMEIHHIRKTLQRDKDDGRAECNNTPIPWCLVSIISPRTMDLDPGKEIACLLGRWEISQGLFETGHQNV</sequence>
<protein>
    <recommendedName>
        <fullName evidence="4">ENT domain-containing protein</fullName>
    </recommendedName>
</protein>
<dbReference type="CDD" id="cd20404">
    <property type="entry name" value="Tudor_Agenet_AtEML-like"/>
    <property type="match status" value="1"/>
</dbReference>
<reference evidence="5 6" key="1">
    <citation type="submission" date="2020-02" db="EMBL/GenBank/DDBJ databases">
        <authorList>
            <person name="Ma Q."/>
            <person name="Huang Y."/>
            <person name="Song X."/>
            <person name="Pei D."/>
        </authorList>
    </citation>
    <scope>NUCLEOTIDE SEQUENCE [LARGE SCALE GENOMIC DNA]</scope>
    <source>
        <strain evidence="5">Sxm20200214</strain>
        <tissue evidence="5">Leaf</tissue>
    </source>
</reference>
<evidence type="ECO:0000256" key="1">
    <source>
        <dbReference type="ARBA" id="ARBA00004123"/>
    </source>
</evidence>
<feature type="region of interest" description="Disordered" evidence="3">
    <location>
        <begin position="177"/>
        <end position="198"/>
    </location>
</feature>
<evidence type="ECO:0000259" key="4">
    <source>
        <dbReference type="PROSITE" id="PS51138"/>
    </source>
</evidence>
<dbReference type="InterPro" id="IPR036142">
    <property type="entry name" value="ENT_dom-like_sf"/>
</dbReference>
<evidence type="ECO:0000313" key="5">
    <source>
        <dbReference type="EMBL" id="KAG2305788.1"/>
    </source>
</evidence>
<name>A0A8X7SGE6_BRACI</name>
<dbReference type="Proteomes" id="UP000886595">
    <property type="component" value="Unassembled WGS sequence"/>
</dbReference>
<proteinExistence type="predicted"/>
<dbReference type="SUPFAM" id="SSF63748">
    <property type="entry name" value="Tudor/PWWP/MBT"/>
    <property type="match status" value="1"/>
</dbReference>
<dbReference type="GO" id="GO:0050832">
    <property type="term" value="P:defense response to fungus"/>
    <property type="evidence" value="ECO:0007669"/>
    <property type="project" value="InterPro"/>
</dbReference>
<dbReference type="PANTHER" id="PTHR33432">
    <property type="entry name" value="PROTEIN EMSY-LIKE 4"/>
    <property type="match status" value="1"/>
</dbReference>
<comment type="subcellular location">
    <subcellularLocation>
        <location evidence="1">Nucleus</location>
    </subcellularLocation>
</comment>
<feature type="domain" description="ENT" evidence="4">
    <location>
        <begin position="1"/>
        <end position="89"/>
    </location>
</feature>
<keyword evidence="6" id="KW-1185">Reference proteome</keyword>
<dbReference type="Pfam" id="PF03735">
    <property type="entry name" value="ENT"/>
    <property type="match status" value="1"/>
</dbReference>
<dbReference type="EMBL" id="JAAMPC010000006">
    <property type="protein sequence ID" value="KAG2305788.1"/>
    <property type="molecule type" value="Genomic_DNA"/>
</dbReference>
<dbReference type="SUPFAM" id="SSF158639">
    <property type="entry name" value="ENT-like"/>
    <property type="match status" value="1"/>
</dbReference>
<dbReference type="OrthoDB" id="1737049at2759"/>
<accession>A0A8X7SGE6</accession>
<evidence type="ECO:0000256" key="3">
    <source>
        <dbReference type="SAM" id="MobiDB-lite"/>
    </source>
</evidence>
<dbReference type="Gene3D" id="1.10.1240.40">
    <property type="entry name" value="ENT domain"/>
    <property type="match status" value="1"/>
</dbReference>
<comment type="caution">
    <text evidence="5">The sequence shown here is derived from an EMBL/GenBank/DDBJ whole genome shotgun (WGS) entry which is preliminary data.</text>
</comment>
<keyword evidence="2" id="KW-0539">Nucleus</keyword>
<evidence type="ECO:0000256" key="2">
    <source>
        <dbReference type="ARBA" id="ARBA00023242"/>
    </source>
</evidence>
<dbReference type="GO" id="GO:0005634">
    <property type="term" value="C:nucleus"/>
    <property type="evidence" value="ECO:0007669"/>
    <property type="project" value="UniProtKB-SubCell"/>
</dbReference>
<dbReference type="PANTHER" id="PTHR33432:SF20">
    <property type="entry name" value="PROTEIN EMSY-LIKE 1"/>
    <property type="match status" value="1"/>
</dbReference>
<evidence type="ECO:0000313" key="6">
    <source>
        <dbReference type="Proteomes" id="UP000886595"/>
    </source>
</evidence>
<organism evidence="5 6">
    <name type="scientific">Brassica carinata</name>
    <name type="common">Ethiopian mustard</name>
    <name type="synonym">Abyssinian cabbage</name>
    <dbReference type="NCBI Taxonomy" id="52824"/>
    <lineage>
        <taxon>Eukaryota</taxon>
        <taxon>Viridiplantae</taxon>
        <taxon>Streptophyta</taxon>
        <taxon>Embryophyta</taxon>
        <taxon>Tracheophyta</taxon>
        <taxon>Spermatophyta</taxon>
        <taxon>Magnoliopsida</taxon>
        <taxon>eudicotyledons</taxon>
        <taxon>Gunneridae</taxon>
        <taxon>Pentapetalae</taxon>
        <taxon>rosids</taxon>
        <taxon>malvids</taxon>
        <taxon>Brassicales</taxon>
        <taxon>Brassicaceae</taxon>
        <taxon>Brassiceae</taxon>
        <taxon>Brassica</taxon>
    </lineage>
</organism>
<dbReference type="InterPro" id="IPR005491">
    <property type="entry name" value="ENT_dom"/>
</dbReference>
<gene>
    <name evidence="5" type="ORF">Bca52824_025536</name>
</gene>
<dbReference type="AlphaFoldDB" id="A0A8X7SGE6"/>